<evidence type="ECO:0000256" key="5">
    <source>
        <dbReference type="SAM" id="MobiDB-lite"/>
    </source>
</evidence>
<dbReference type="Gene3D" id="1.50.10.100">
    <property type="entry name" value="Chondroitin AC/alginate lyase"/>
    <property type="match status" value="1"/>
</dbReference>
<dbReference type="Pfam" id="PF07940">
    <property type="entry name" value="Hepar_II_III_C"/>
    <property type="match status" value="1"/>
</dbReference>
<name>A0A367ZIN2_9BACT</name>
<dbReference type="Gene3D" id="2.70.98.70">
    <property type="match status" value="1"/>
</dbReference>
<dbReference type="InterPro" id="IPR031680">
    <property type="entry name" value="Hepar_II_III_N"/>
</dbReference>
<evidence type="ECO:0000256" key="1">
    <source>
        <dbReference type="ARBA" id="ARBA00004418"/>
    </source>
</evidence>
<dbReference type="PANTHER" id="PTHR39210:SF1">
    <property type="entry name" value="HEPARIN-SULFATE LYASE"/>
    <property type="match status" value="1"/>
</dbReference>
<dbReference type="PANTHER" id="PTHR39210">
    <property type="entry name" value="HEPARIN-SULFATE LYASE"/>
    <property type="match status" value="1"/>
</dbReference>
<keyword evidence="2" id="KW-0732">Signal</keyword>
<reference evidence="8 9" key="1">
    <citation type="submission" date="2018-05" db="EMBL/GenBank/DDBJ databases">
        <title>A metagenomic window into the 2 km-deep terrestrial subsurface aquifer revealed taxonomically and functionally diverse microbial community comprising novel uncultured bacterial lineages.</title>
        <authorList>
            <person name="Kadnikov V.V."/>
            <person name="Mardanov A.V."/>
            <person name="Beletsky A.V."/>
            <person name="Banks D."/>
            <person name="Pimenov N.V."/>
            <person name="Frank Y.A."/>
            <person name="Karnachuk O.V."/>
            <person name="Ravin N.V."/>
        </authorList>
    </citation>
    <scope>NUCLEOTIDE SEQUENCE [LARGE SCALE GENOMIC DNA]</scope>
    <source>
        <strain evidence="8">BY5</strain>
    </source>
</reference>
<dbReference type="InterPro" id="IPR012480">
    <property type="entry name" value="Hepar_II_III_C"/>
</dbReference>
<dbReference type="GO" id="GO:0016829">
    <property type="term" value="F:lyase activity"/>
    <property type="evidence" value="ECO:0007669"/>
    <property type="project" value="UniProtKB-KW"/>
</dbReference>
<organism evidence="8 9">
    <name type="scientific">Candidatus Ozemobacter sibiricus</name>
    <dbReference type="NCBI Taxonomy" id="2268124"/>
    <lineage>
        <taxon>Bacteria</taxon>
        <taxon>Candidatus Ozemobacteria</taxon>
        <taxon>Candidatus Ozemobacterales</taxon>
        <taxon>Candidatus Ozemobacteraceae</taxon>
        <taxon>Candidatus Ozemobacter</taxon>
    </lineage>
</organism>
<evidence type="ECO:0000256" key="3">
    <source>
        <dbReference type="ARBA" id="ARBA00022764"/>
    </source>
</evidence>
<evidence type="ECO:0000313" key="9">
    <source>
        <dbReference type="Proteomes" id="UP000252355"/>
    </source>
</evidence>
<sequence length="620" mass="69144">MNLHRWWHTLRHLRPVQIWARPLHWLRRRFWAIGYPAALPQLAFQMRQALLPRVRPAFTWSFIGRTLTCPSHAIPWDATRRRRFVRAGVADPGAPIGGPLTDKLWRYQLNYFGFLFPRGRFTPEEERFLIADWLAANDDEHAEPWEPYVTARRIRNWVRWRQETGLAPIPATAGAPPFAPAAGASPLSLDTLVDMALWYHLKRLRLDLEHHLQGNHLLEDLAALCVGGCHLRETFSTHQFPTELPPSCAPFASFPMVRRARLAAWLRDAAAGLDEQVQSQILTDGAHEERSPMYHAEIMASLAQVHAALIRAASTSLPLSEPEQRLQSRLFETLPRMADWLAHLTHPDGRIALFQDSAFEEPPPEEPLAGASRSADAAPTLSPASGPAGEFWLADARYYVRRWGTGHYLAVDLGPPAPAHQPGHAHNSALSYELSVAGRRVVVDSGIGSYHDPAVRFGGRRTAAHNVPMTEGAEQSDLWGAFRMGGRAQVERLAHDPPTHRIEARLIDWQGNVFRRVITTTDHGLSIEDHRERAITHGAFLSLVHLAPGLTVRPGPTGEAAIVPADPALGGWAVQFASSQAWEVRGTTVWPTFGAGRPATLIRLQGTPSEVIRYAITWNP</sequence>
<dbReference type="EMBL" id="QOQW01000029">
    <property type="protein sequence ID" value="RCK77984.1"/>
    <property type="molecule type" value="Genomic_DNA"/>
</dbReference>
<protein>
    <submittedName>
        <fullName evidence="8">Uncharacterized protein</fullName>
    </submittedName>
</protein>
<evidence type="ECO:0000256" key="4">
    <source>
        <dbReference type="ARBA" id="ARBA00023239"/>
    </source>
</evidence>
<comment type="subcellular location">
    <subcellularLocation>
        <location evidence="1">Periplasm</location>
    </subcellularLocation>
</comment>
<comment type="caution">
    <text evidence="8">The sequence shown here is derived from an EMBL/GenBank/DDBJ whole genome shotgun (WGS) entry which is preliminary data.</text>
</comment>
<feature type="region of interest" description="Disordered" evidence="5">
    <location>
        <begin position="360"/>
        <end position="384"/>
    </location>
</feature>
<evidence type="ECO:0000256" key="2">
    <source>
        <dbReference type="ARBA" id="ARBA00022729"/>
    </source>
</evidence>
<feature type="domain" description="Heparinase II/III-like C-terminal" evidence="6">
    <location>
        <begin position="390"/>
        <end position="608"/>
    </location>
</feature>
<keyword evidence="4" id="KW-0456">Lyase</keyword>
<dbReference type="Proteomes" id="UP000252355">
    <property type="component" value="Unassembled WGS sequence"/>
</dbReference>
<keyword evidence="3" id="KW-0574">Periplasm</keyword>
<feature type="domain" description="Heparin-sulfate lyase N-terminal" evidence="7">
    <location>
        <begin position="253"/>
        <end position="358"/>
    </location>
</feature>
<evidence type="ECO:0000259" key="6">
    <source>
        <dbReference type="Pfam" id="PF07940"/>
    </source>
</evidence>
<accession>A0A367ZIN2</accession>
<evidence type="ECO:0000259" key="7">
    <source>
        <dbReference type="Pfam" id="PF16889"/>
    </source>
</evidence>
<dbReference type="Pfam" id="PF16889">
    <property type="entry name" value="Hepar_II_III_N"/>
    <property type="match status" value="1"/>
</dbReference>
<evidence type="ECO:0000313" key="8">
    <source>
        <dbReference type="EMBL" id="RCK77984.1"/>
    </source>
</evidence>
<dbReference type="SUPFAM" id="SSF48230">
    <property type="entry name" value="Chondroitin AC/alginate lyase"/>
    <property type="match status" value="1"/>
</dbReference>
<proteinExistence type="predicted"/>
<dbReference type="GO" id="GO:0042597">
    <property type="term" value="C:periplasmic space"/>
    <property type="evidence" value="ECO:0007669"/>
    <property type="project" value="UniProtKB-SubCell"/>
</dbReference>
<dbReference type="AlphaFoldDB" id="A0A367ZIN2"/>
<gene>
    <name evidence="8" type="ORF">OZSIB_1893</name>
</gene>
<dbReference type="InterPro" id="IPR008929">
    <property type="entry name" value="Chondroitin_lyas"/>
</dbReference>